<reference evidence="2" key="1">
    <citation type="journal article" date="2021" name="Genome Biol. Evol.">
        <title>A High-Quality Reference Genome for a Parasitic Bivalve with Doubly Uniparental Inheritance (Bivalvia: Unionida).</title>
        <authorList>
            <person name="Smith C.H."/>
        </authorList>
    </citation>
    <scope>NUCLEOTIDE SEQUENCE</scope>
    <source>
        <strain evidence="2">CHS0354</strain>
    </source>
</reference>
<dbReference type="GO" id="GO:0097731">
    <property type="term" value="C:9+0 non-motile cilium"/>
    <property type="evidence" value="ECO:0007669"/>
    <property type="project" value="TreeGrafter"/>
</dbReference>
<comment type="caution">
    <text evidence="2">The sequence shown here is derived from an EMBL/GenBank/DDBJ whole genome shotgun (WGS) entry which is preliminary data.</text>
</comment>
<dbReference type="GO" id="GO:0120160">
    <property type="term" value="F:intraciliary transport particle A binding"/>
    <property type="evidence" value="ECO:0007669"/>
    <property type="project" value="TreeGrafter"/>
</dbReference>
<dbReference type="GO" id="GO:0005829">
    <property type="term" value="C:cytosol"/>
    <property type="evidence" value="ECO:0007669"/>
    <property type="project" value="TreeGrafter"/>
</dbReference>
<reference evidence="2" key="2">
    <citation type="journal article" date="2021" name="Genome Biol. Evol.">
        <title>Developing a high-quality reference genome for a parasitic bivalve with doubly uniparental inheritance (Bivalvia: Unionida).</title>
        <authorList>
            <person name="Smith C.H."/>
        </authorList>
    </citation>
    <scope>NUCLEOTIDE SEQUENCE</scope>
    <source>
        <strain evidence="2">CHS0354</strain>
        <tissue evidence="2">Mantle</tissue>
    </source>
</reference>
<dbReference type="Pfam" id="PF17722">
    <property type="entry name" value="IFTAP"/>
    <property type="match status" value="2"/>
</dbReference>
<reference evidence="2" key="3">
    <citation type="submission" date="2023-05" db="EMBL/GenBank/DDBJ databases">
        <authorList>
            <person name="Smith C.H."/>
        </authorList>
    </citation>
    <scope>NUCLEOTIDE SEQUENCE</scope>
    <source>
        <strain evidence="2">CHS0354</strain>
        <tissue evidence="2">Mantle</tissue>
    </source>
</reference>
<dbReference type="PANTHER" id="PTHR35543">
    <property type="entry name" value="PROTEIN C11ORF74"/>
    <property type="match status" value="1"/>
</dbReference>
<evidence type="ECO:0000256" key="1">
    <source>
        <dbReference type="SAM" id="MobiDB-lite"/>
    </source>
</evidence>
<keyword evidence="3" id="KW-1185">Reference proteome</keyword>
<dbReference type="EMBL" id="JAEAOA010000708">
    <property type="protein sequence ID" value="KAK3593931.1"/>
    <property type="molecule type" value="Genomic_DNA"/>
</dbReference>
<dbReference type="PANTHER" id="PTHR35543:SF1">
    <property type="entry name" value="INTRAFLAGELLAR TRANSPORT-ASSOCIATED PROTEIN"/>
    <property type="match status" value="1"/>
</dbReference>
<feature type="compositionally biased region" description="Basic and acidic residues" evidence="1">
    <location>
        <begin position="57"/>
        <end position="70"/>
    </location>
</feature>
<feature type="region of interest" description="Disordered" evidence="1">
    <location>
        <begin position="57"/>
        <end position="107"/>
    </location>
</feature>
<dbReference type="Proteomes" id="UP001195483">
    <property type="component" value="Unassembled WGS sequence"/>
</dbReference>
<evidence type="ECO:0000313" key="2">
    <source>
        <dbReference type="EMBL" id="KAK3593931.1"/>
    </source>
</evidence>
<organism evidence="2 3">
    <name type="scientific">Potamilus streckersoni</name>
    <dbReference type="NCBI Taxonomy" id="2493646"/>
    <lineage>
        <taxon>Eukaryota</taxon>
        <taxon>Metazoa</taxon>
        <taxon>Spiralia</taxon>
        <taxon>Lophotrochozoa</taxon>
        <taxon>Mollusca</taxon>
        <taxon>Bivalvia</taxon>
        <taxon>Autobranchia</taxon>
        <taxon>Heteroconchia</taxon>
        <taxon>Palaeoheterodonta</taxon>
        <taxon>Unionida</taxon>
        <taxon>Unionoidea</taxon>
        <taxon>Unionidae</taxon>
        <taxon>Ambleminae</taxon>
        <taxon>Lampsilini</taxon>
        <taxon>Potamilus</taxon>
    </lineage>
</organism>
<sequence>MNLSPTPSEENLRNVLHASTCDALESFVKKEEESYDGFMSGFLYLRKEDVVQWEDKRRTKAADGTSEKLQKPTGSQQNEEKHVDSLPADEQLEQEVLNEGSTTSRLEERQVIKTGTKVKFDNFVVNEEEEEEEEEDFKTRNEGLSDLLGNSTGYTASFDHFTDPSNTILTRISDNSGTFHNKELEESELRGPEEEFEIITEEYSTNFGPQGDTINPGEVEDTNVDPTLQDLQNITQLDFAATYRTERFQHDADTQDQTEQCSNEVIPFTLDEDFDYDNVTLTPKYTFAEMKQLEELLRGMQARTEV</sequence>
<dbReference type="AlphaFoldDB" id="A0AAE0SL14"/>
<accession>A0AAE0SL14</accession>
<dbReference type="GO" id="GO:0007340">
    <property type="term" value="P:acrosome reaction"/>
    <property type="evidence" value="ECO:0007669"/>
    <property type="project" value="TreeGrafter"/>
</dbReference>
<protein>
    <submittedName>
        <fullName evidence="2">Uncharacterized protein</fullName>
    </submittedName>
</protein>
<dbReference type="GO" id="GO:0007283">
    <property type="term" value="P:spermatogenesis"/>
    <property type="evidence" value="ECO:0007669"/>
    <property type="project" value="TreeGrafter"/>
</dbReference>
<name>A0AAE0SL14_9BIVA</name>
<proteinExistence type="predicted"/>
<dbReference type="InterPro" id="IPR040028">
    <property type="entry name" value="IFTAP"/>
</dbReference>
<evidence type="ECO:0000313" key="3">
    <source>
        <dbReference type="Proteomes" id="UP001195483"/>
    </source>
</evidence>
<gene>
    <name evidence="2" type="ORF">CHS0354_011535</name>
</gene>